<proteinExistence type="predicted"/>
<evidence type="ECO:0000313" key="4">
    <source>
        <dbReference type="EMBL" id="QGW75678.1"/>
    </source>
</evidence>
<evidence type="ECO:0000259" key="3">
    <source>
        <dbReference type="PROSITE" id="PS50076"/>
    </source>
</evidence>
<feature type="transmembrane region" description="Helical" evidence="2">
    <location>
        <begin position="6"/>
        <end position="28"/>
    </location>
</feature>
<dbReference type="PANTHER" id="PTHR24074">
    <property type="entry name" value="CO-CHAPERONE PROTEIN DJLA"/>
    <property type="match status" value="1"/>
</dbReference>
<dbReference type="CDD" id="cd07316">
    <property type="entry name" value="terB_like_DjlA"/>
    <property type="match status" value="1"/>
</dbReference>
<dbReference type="Gene3D" id="1.10.3680.10">
    <property type="entry name" value="TerB-like"/>
    <property type="match status" value="1"/>
</dbReference>
<dbReference type="RefSeq" id="WP_157190943.1">
    <property type="nucleotide sequence ID" value="NZ_CP046621.1"/>
</dbReference>
<evidence type="ECO:0000256" key="2">
    <source>
        <dbReference type="SAM" id="Phobius"/>
    </source>
</evidence>
<dbReference type="InterPro" id="IPR001623">
    <property type="entry name" value="DnaJ_domain"/>
</dbReference>
<feature type="domain" description="J" evidence="3">
    <location>
        <begin position="189"/>
        <end position="253"/>
    </location>
</feature>
<reference evidence="4" key="1">
    <citation type="submission" date="2019-12" db="EMBL/GenBank/DDBJ databases">
        <title>Hybrid Genome Assemblies of two High G+C Isolates from Undergraduate Microbiology Courses.</title>
        <authorList>
            <person name="Ne Ville C.J."/>
            <person name="Enright D."/>
            <person name="Hernandez I."/>
            <person name="Dodsworth J."/>
            <person name="Orwin P.M."/>
        </authorList>
    </citation>
    <scope>NUCLEOTIDE SEQUENCE [LARGE SCALE GENOMIC DNA]</scope>
    <source>
        <strain evidence="4">Neo</strain>
    </source>
</reference>
<dbReference type="CDD" id="cd06257">
    <property type="entry name" value="DnaJ"/>
    <property type="match status" value="1"/>
</dbReference>
<keyword evidence="5" id="KW-1185">Reference proteome</keyword>
<dbReference type="SUPFAM" id="SSF46565">
    <property type="entry name" value="Chaperone J-domain"/>
    <property type="match status" value="1"/>
</dbReference>
<dbReference type="InterPro" id="IPR029024">
    <property type="entry name" value="TerB-like"/>
</dbReference>
<evidence type="ECO:0000313" key="5">
    <source>
        <dbReference type="Proteomes" id="UP000426235"/>
    </source>
</evidence>
<dbReference type="Gene3D" id="1.10.287.110">
    <property type="entry name" value="DnaJ domain"/>
    <property type="match status" value="1"/>
</dbReference>
<keyword evidence="1" id="KW-0143">Chaperone</keyword>
<dbReference type="EMBL" id="CP046621">
    <property type="protein sequence ID" value="QGW75678.1"/>
    <property type="molecule type" value="Genomic_DNA"/>
</dbReference>
<dbReference type="InterPro" id="IPR036869">
    <property type="entry name" value="J_dom_sf"/>
</dbReference>
<dbReference type="PRINTS" id="PR00625">
    <property type="entry name" value="JDOMAIN"/>
</dbReference>
<keyword evidence="2" id="KW-1133">Transmembrane helix</keyword>
<dbReference type="InterPro" id="IPR007791">
    <property type="entry name" value="DjlA_N"/>
</dbReference>
<organism evidence="4 5">
    <name type="scientific">Pseudomonas alkylphenolica</name>
    <dbReference type="NCBI Taxonomy" id="237609"/>
    <lineage>
        <taxon>Bacteria</taxon>
        <taxon>Pseudomonadati</taxon>
        <taxon>Pseudomonadota</taxon>
        <taxon>Gammaproteobacteria</taxon>
        <taxon>Pseudomonadales</taxon>
        <taxon>Pseudomonadaceae</taxon>
        <taxon>Pseudomonas</taxon>
    </lineage>
</organism>
<dbReference type="Proteomes" id="UP000426235">
    <property type="component" value="Chromosome"/>
</dbReference>
<accession>A0A6I6H5I5</accession>
<evidence type="ECO:0000256" key="1">
    <source>
        <dbReference type="ARBA" id="ARBA00023186"/>
    </source>
</evidence>
<gene>
    <name evidence="4" type="ORF">GPJ81_02925</name>
</gene>
<dbReference type="PROSITE" id="PS50076">
    <property type="entry name" value="DNAJ_2"/>
    <property type="match status" value="1"/>
</dbReference>
<keyword evidence="2" id="KW-0472">Membrane</keyword>
<dbReference type="Pfam" id="PF05099">
    <property type="entry name" value="TerB"/>
    <property type="match status" value="1"/>
</dbReference>
<keyword evidence="2" id="KW-0812">Transmembrane</keyword>
<sequence length="254" mass="28290">MLWPSTVIGAGAGFAIASIPGALLGALLGQAMDRRLQLHSWAHVRERLGGRPVLRDDEVLFVLLGRLAKSDGRVVDGHIQQARQEMQRLGMSEPARRRAIAAFNRGKSGKDRLGVYLRRLRQQPHAAEGMLRACLRMAWADGRAGRHERELLLDWGQQLGWSAPKVQALALEYEPQRAGLSSANLGYQDALRMLGVEAHAEPGQIKQAYRRLVSRHHPDKLVGSGASPSQVREATERTRELHQAYAIIRQRRGF</sequence>
<dbReference type="InterPro" id="IPR050817">
    <property type="entry name" value="DjlA_DnaK_co-chaperone"/>
</dbReference>
<dbReference type="AlphaFoldDB" id="A0A6I6H5I5"/>
<dbReference type="Pfam" id="PF00226">
    <property type="entry name" value="DnaJ"/>
    <property type="match status" value="1"/>
</dbReference>
<name>A0A6I6H5I5_9PSED</name>
<dbReference type="SMART" id="SM00271">
    <property type="entry name" value="DnaJ"/>
    <property type="match status" value="1"/>
</dbReference>
<protein>
    <submittedName>
        <fullName evidence="4">DnaJ domain-containing protein</fullName>
    </submittedName>
</protein>
<dbReference type="SUPFAM" id="SSF158682">
    <property type="entry name" value="TerB-like"/>
    <property type="match status" value="1"/>
</dbReference>